<feature type="binding site" description="covalent" evidence="8">
    <location>
        <position position="136"/>
    </location>
    <ligand>
        <name>heme c</name>
        <dbReference type="ChEBI" id="CHEBI:61717"/>
        <label>2</label>
    </ligand>
</feature>
<feature type="binding site" description="covalent" evidence="8">
    <location>
        <position position="36"/>
    </location>
    <ligand>
        <name>heme c</name>
        <dbReference type="ChEBI" id="CHEBI:61717"/>
        <label>1</label>
    </ligand>
</feature>
<dbReference type="PIRSF" id="PIRSF000005">
    <property type="entry name" value="Cytochrome_c4"/>
    <property type="match status" value="1"/>
</dbReference>
<dbReference type="InterPro" id="IPR024167">
    <property type="entry name" value="Cytochrome_c4-like"/>
</dbReference>
<keyword evidence="2" id="KW-0813">Transport</keyword>
<keyword evidence="5" id="KW-0574">Periplasm</keyword>
<evidence type="ECO:0000256" key="7">
    <source>
        <dbReference type="ARBA" id="ARBA00023004"/>
    </source>
</evidence>
<dbReference type="GO" id="GO:0009055">
    <property type="term" value="F:electron transfer activity"/>
    <property type="evidence" value="ECO:0007669"/>
    <property type="project" value="InterPro"/>
</dbReference>
<feature type="binding site" description="axial binding residue" evidence="9">
    <location>
        <position position="79"/>
    </location>
    <ligand>
        <name>heme c</name>
        <dbReference type="ChEBI" id="CHEBI:61717"/>
        <label>1</label>
    </ligand>
    <ligandPart>
        <name>Fe</name>
        <dbReference type="ChEBI" id="CHEBI:18248"/>
    </ligandPart>
</feature>
<name>A0A497XJD2_9PROT</name>
<evidence type="ECO:0000259" key="11">
    <source>
        <dbReference type="PROSITE" id="PS51007"/>
    </source>
</evidence>
<evidence type="ECO:0000256" key="3">
    <source>
        <dbReference type="ARBA" id="ARBA00022617"/>
    </source>
</evidence>
<dbReference type="InterPro" id="IPR036909">
    <property type="entry name" value="Cyt_c-like_dom_sf"/>
</dbReference>
<evidence type="ECO:0000256" key="2">
    <source>
        <dbReference type="ARBA" id="ARBA00022448"/>
    </source>
</evidence>
<dbReference type="RefSeq" id="WP_121239478.1">
    <property type="nucleotide sequence ID" value="NZ_BHVV01000001.1"/>
</dbReference>
<evidence type="ECO:0000256" key="8">
    <source>
        <dbReference type="PIRSR" id="PIRSR000005-1"/>
    </source>
</evidence>
<sequence length="200" mass="21826">MKAPAILAMALLAAVIGPARADVDLKRAEELVNGRCFLCHGATGESSSPLYPKLAGQHVEYIEKQLRNFKSGERKSTDMKKVAAELEPSDIKALAAFFSRQKVAPGKSANPEMREVGKYIYNYGNQWAGLAACVSCHGEKGVGSPKLPRIASQHALYIENQLKLFEERERTNDNAVMQGIAAKMSELEVKAVAEYLSSLD</sequence>
<keyword evidence="4 9" id="KW-0479">Metal-binding</keyword>
<dbReference type="PANTHER" id="PTHR33751:SF9">
    <property type="entry name" value="CYTOCHROME C4"/>
    <property type="match status" value="1"/>
</dbReference>
<feature type="binding site" description="axial binding residue" evidence="9">
    <location>
        <position position="177"/>
    </location>
    <ligand>
        <name>heme c</name>
        <dbReference type="ChEBI" id="CHEBI:61717"/>
        <label>2</label>
    </ligand>
    <ligandPart>
        <name>Fe</name>
        <dbReference type="ChEBI" id="CHEBI:18248"/>
    </ligandPart>
</feature>
<feature type="signal peptide" evidence="10">
    <location>
        <begin position="1"/>
        <end position="21"/>
    </location>
</feature>
<keyword evidence="7 9" id="KW-0408">Iron</keyword>
<dbReference type="GO" id="GO:0005506">
    <property type="term" value="F:iron ion binding"/>
    <property type="evidence" value="ECO:0007669"/>
    <property type="project" value="InterPro"/>
</dbReference>
<accession>A0A497XJD2</accession>
<dbReference type="EMBL" id="RCCI01000004">
    <property type="protein sequence ID" value="RLJ67487.1"/>
    <property type="molecule type" value="Genomic_DNA"/>
</dbReference>
<evidence type="ECO:0000256" key="4">
    <source>
        <dbReference type="ARBA" id="ARBA00022723"/>
    </source>
</evidence>
<keyword evidence="13" id="KW-1185">Reference proteome</keyword>
<feature type="binding site" description="axial binding residue" evidence="9">
    <location>
        <position position="40"/>
    </location>
    <ligand>
        <name>heme c</name>
        <dbReference type="ChEBI" id="CHEBI:61717"/>
        <label>1</label>
    </ligand>
    <ligandPart>
        <name>Fe</name>
        <dbReference type="ChEBI" id="CHEBI:18248"/>
    </ligandPart>
</feature>
<gene>
    <name evidence="12" type="ORF">DFR35_0033</name>
</gene>
<evidence type="ECO:0000313" key="13">
    <source>
        <dbReference type="Proteomes" id="UP000268908"/>
    </source>
</evidence>
<keyword evidence="10" id="KW-0732">Signal</keyword>
<comment type="caution">
    <text evidence="12">The sequence shown here is derived from an EMBL/GenBank/DDBJ whole genome shotgun (WGS) entry which is preliminary data.</text>
</comment>
<evidence type="ECO:0000256" key="1">
    <source>
        <dbReference type="ARBA" id="ARBA00004418"/>
    </source>
</evidence>
<reference evidence="12 13" key="1">
    <citation type="submission" date="2018-10" db="EMBL/GenBank/DDBJ databases">
        <title>Genomic Encyclopedia of Type Strains, Phase IV (KMG-IV): sequencing the most valuable type-strain genomes for metagenomic binning, comparative biology and taxonomic classification.</title>
        <authorList>
            <person name="Goeker M."/>
        </authorList>
    </citation>
    <scope>NUCLEOTIDE SEQUENCE [LARGE SCALE GENOMIC DNA]</scope>
    <source>
        <strain evidence="12 13">DSM 26916</strain>
    </source>
</reference>
<keyword evidence="6" id="KW-0249">Electron transport</keyword>
<feature type="domain" description="Cytochrome c" evidence="11">
    <location>
        <begin position="23"/>
        <end position="102"/>
    </location>
</feature>
<feature type="chain" id="PRO_5019801208" evidence="10">
    <location>
        <begin position="22"/>
        <end position="200"/>
    </location>
</feature>
<feature type="domain" description="Cytochrome c" evidence="11">
    <location>
        <begin position="112"/>
        <end position="200"/>
    </location>
</feature>
<dbReference type="Gene3D" id="1.10.760.10">
    <property type="entry name" value="Cytochrome c-like domain"/>
    <property type="match status" value="2"/>
</dbReference>
<feature type="binding site" description="covalent" evidence="8">
    <location>
        <position position="39"/>
    </location>
    <ligand>
        <name>heme c</name>
        <dbReference type="ChEBI" id="CHEBI:61717"/>
        <label>1</label>
    </ligand>
</feature>
<dbReference type="Pfam" id="PF00034">
    <property type="entry name" value="Cytochrom_C"/>
    <property type="match status" value="1"/>
</dbReference>
<dbReference type="OrthoDB" id="9773456at2"/>
<evidence type="ECO:0000313" key="12">
    <source>
        <dbReference type="EMBL" id="RLJ67487.1"/>
    </source>
</evidence>
<comment type="PTM">
    <text evidence="8">Binds 2 heme c groups covalently per subunit.</text>
</comment>
<dbReference type="SUPFAM" id="SSF46626">
    <property type="entry name" value="Cytochrome c"/>
    <property type="match status" value="2"/>
</dbReference>
<dbReference type="Proteomes" id="UP000268908">
    <property type="component" value="Unassembled WGS sequence"/>
</dbReference>
<dbReference type="InterPro" id="IPR009056">
    <property type="entry name" value="Cyt_c-like_dom"/>
</dbReference>
<proteinExistence type="predicted"/>
<feature type="binding site" description="covalent" evidence="8">
    <location>
        <position position="133"/>
    </location>
    <ligand>
        <name>heme c</name>
        <dbReference type="ChEBI" id="CHEBI:61717"/>
        <label>2</label>
    </ligand>
</feature>
<dbReference type="AlphaFoldDB" id="A0A497XJD2"/>
<dbReference type="PANTHER" id="PTHR33751">
    <property type="entry name" value="CBB3-TYPE CYTOCHROME C OXIDASE SUBUNIT FIXP"/>
    <property type="match status" value="1"/>
</dbReference>
<keyword evidence="3 8" id="KW-0349">Heme</keyword>
<comment type="subcellular location">
    <subcellularLocation>
        <location evidence="1">Periplasm</location>
    </subcellularLocation>
</comment>
<dbReference type="Pfam" id="PF13442">
    <property type="entry name" value="Cytochrome_CBB3"/>
    <property type="match status" value="1"/>
</dbReference>
<evidence type="ECO:0000256" key="10">
    <source>
        <dbReference type="SAM" id="SignalP"/>
    </source>
</evidence>
<evidence type="ECO:0000256" key="9">
    <source>
        <dbReference type="PIRSR" id="PIRSR000005-2"/>
    </source>
</evidence>
<feature type="binding site" description="axial binding residue" evidence="9">
    <location>
        <position position="137"/>
    </location>
    <ligand>
        <name>heme c</name>
        <dbReference type="ChEBI" id="CHEBI:61717"/>
        <label>2</label>
    </ligand>
    <ligandPart>
        <name>Fe</name>
        <dbReference type="ChEBI" id="CHEBI:18248"/>
    </ligandPart>
</feature>
<evidence type="ECO:0000256" key="6">
    <source>
        <dbReference type="ARBA" id="ARBA00022982"/>
    </source>
</evidence>
<evidence type="ECO:0000256" key="5">
    <source>
        <dbReference type="ARBA" id="ARBA00022764"/>
    </source>
</evidence>
<organism evidence="12 13">
    <name type="scientific">Sulfurisoma sediminicola</name>
    <dbReference type="NCBI Taxonomy" id="1381557"/>
    <lineage>
        <taxon>Bacteria</taxon>
        <taxon>Pseudomonadati</taxon>
        <taxon>Pseudomonadota</taxon>
        <taxon>Betaproteobacteria</taxon>
        <taxon>Nitrosomonadales</taxon>
        <taxon>Sterolibacteriaceae</taxon>
        <taxon>Sulfurisoma</taxon>
    </lineage>
</organism>
<dbReference type="InterPro" id="IPR050597">
    <property type="entry name" value="Cytochrome_c_Oxidase_Subunit"/>
</dbReference>
<protein>
    <submittedName>
        <fullName evidence="12">Cytochrome c553</fullName>
    </submittedName>
</protein>
<dbReference type="GO" id="GO:0020037">
    <property type="term" value="F:heme binding"/>
    <property type="evidence" value="ECO:0007669"/>
    <property type="project" value="InterPro"/>
</dbReference>
<dbReference type="PROSITE" id="PS51007">
    <property type="entry name" value="CYTC"/>
    <property type="match status" value="2"/>
</dbReference>
<dbReference type="GO" id="GO:0042597">
    <property type="term" value="C:periplasmic space"/>
    <property type="evidence" value="ECO:0007669"/>
    <property type="project" value="UniProtKB-SubCell"/>
</dbReference>